<feature type="region of interest" description="Disordered" evidence="1">
    <location>
        <begin position="82"/>
        <end position="144"/>
    </location>
</feature>
<accession>A0ABR3VSY9</accession>
<organism evidence="2 3">
    <name type="scientific">Phialemonium thermophilum</name>
    <dbReference type="NCBI Taxonomy" id="223376"/>
    <lineage>
        <taxon>Eukaryota</taxon>
        <taxon>Fungi</taxon>
        <taxon>Dikarya</taxon>
        <taxon>Ascomycota</taxon>
        <taxon>Pezizomycotina</taxon>
        <taxon>Sordariomycetes</taxon>
        <taxon>Sordariomycetidae</taxon>
        <taxon>Cephalothecales</taxon>
        <taxon>Cephalothecaceae</taxon>
        <taxon>Phialemonium</taxon>
    </lineage>
</organism>
<keyword evidence="3" id="KW-1185">Reference proteome</keyword>
<feature type="compositionally biased region" description="Basic and acidic residues" evidence="1">
    <location>
        <begin position="132"/>
        <end position="144"/>
    </location>
</feature>
<proteinExistence type="predicted"/>
<name>A0ABR3VSY9_9PEZI</name>
<sequence length="301" mass="32885">MRLLGPAVVVEPRRFDEAAEVSALVRRVDPGLEAVLVHDVRHRAADETVKGPAPRRRQPLHGSIVQAVPQRRREGVVHPEVGQHRRAHGHEALAGRDGPVRDQSPALPGHGGLVERRRQGGGGISPRGRRGGLRESQPHQALHRGDVFLVRHDRQPAGELAVAEDTVVVHAAVRPVQGGGREPRGPAQGLMLLQRIGRTLVYRTEALLEASNERYQKDSETRSQSKHGDGASSESRPSPPLNKVLRSCDVALPRGARDETKEGATQPLCIKLAERPSVRLKFWPEPGTSRFRLIGFNSHGG</sequence>
<comment type="caution">
    <text evidence="2">The sequence shown here is derived from an EMBL/GenBank/DDBJ whole genome shotgun (WGS) entry which is preliminary data.</text>
</comment>
<gene>
    <name evidence="2" type="ORF">VTK73DRAFT_1794</name>
</gene>
<protein>
    <submittedName>
        <fullName evidence="2">Uncharacterized protein</fullName>
    </submittedName>
</protein>
<evidence type="ECO:0000313" key="2">
    <source>
        <dbReference type="EMBL" id="KAL1844788.1"/>
    </source>
</evidence>
<evidence type="ECO:0000256" key="1">
    <source>
        <dbReference type="SAM" id="MobiDB-lite"/>
    </source>
</evidence>
<feature type="compositionally biased region" description="Basic and acidic residues" evidence="1">
    <location>
        <begin position="82"/>
        <end position="100"/>
    </location>
</feature>
<feature type="compositionally biased region" description="Basic and acidic residues" evidence="1">
    <location>
        <begin position="212"/>
        <end position="229"/>
    </location>
</feature>
<feature type="region of interest" description="Disordered" evidence="1">
    <location>
        <begin position="212"/>
        <end position="244"/>
    </location>
</feature>
<reference evidence="2 3" key="1">
    <citation type="journal article" date="2024" name="Commun. Biol.">
        <title>Comparative genomic analysis of thermophilic fungi reveals convergent evolutionary adaptations and gene losses.</title>
        <authorList>
            <person name="Steindorff A.S."/>
            <person name="Aguilar-Pontes M.V."/>
            <person name="Robinson A.J."/>
            <person name="Andreopoulos B."/>
            <person name="LaButti K."/>
            <person name="Kuo A."/>
            <person name="Mondo S."/>
            <person name="Riley R."/>
            <person name="Otillar R."/>
            <person name="Haridas S."/>
            <person name="Lipzen A."/>
            <person name="Grimwood J."/>
            <person name="Schmutz J."/>
            <person name="Clum A."/>
            <person name="Reid I.D."/>
            <person name="Moisan M.C."/>
            <person name="Butler G."/>
            <person name="Nguyen T.T.M."/>
            <person name="Dewar K."/>
            <person name="Conant G."/>
            <person name="Drula E."/>
            <person name="Henrissat B."/>
            <person name="Hansel C."/>
            <person name="Singer S."/>
            <person name="Hutchinson M.I."/>
            <person name="de Vries R.P."/>
            <person name="Natvig D.O."/>
            <person name="Powell A.J."/>
            <person name="Tsang A."/>
            <person name="Grigoriev I.V."/>
        </authorList>
    </citation>
    <scope>NUCLEOTIDE SEQUENCE [LARGE SCALE GENOMIC DNA]</scope>
    <source>
        <strain evidence="2 3">ATCC 24622</strain>
    </source>
</reference>
<dbReference type="EMBL" id="JAZHXJ010001463">
    <property type="protein sequence ID" value="KAL1844788.1"/>
    <property type="molecule type" value="Genomic_DNA"/>
</dbReference>
<dbReference type="Proteomes" id="UP001586593">
    <property type="component" value="Unassembled WGS sequence"/>
</dbReference>
<evidence type="ECO:0000313" key="3">
    <source>
        <dbReference type="Proteomes" id="UP001586593"/>
    </source>
</evidence>